<evidence type="ECO:0000256" key="13">
    <source>
        <dbReference type="SAM" id="Phobius"/>
    </source>
</evidence>
<dbReference type="GeneID" id="115875403"/>
<dbReference type="PRINTS" id="PR01078">
    <property type="entry name" value="AMINACHANNEL"/>
</dbReference>
<evidence type="ECO:0000256" key="10">
    <source>
        <dbReference type="ARBA" id="ARBA00023201"/>
    </source>
</evidence>
<keyword evidence="8 12" id="KW-0406">Ion transport</keyword>
<evidence type="ECO:0000256" key="11">
    <source>
        <dbReference type="ARBA" id="ARBA00023303"/>
    </source>
</evidence>
<keyword evidence="7" id="KW-0915">Sodium</keyword>
<gene>
    <name evidence="15 16" type="primary">LOC115875403</name>
</gene>
<dbReference type="OrthoDB" id="6021021at2759"/>
<dbReference type="AlphaFoldDB" id="A0A6J2X760"/>
<sequence length="173" mass="20560">MIIRNVTIYVTDNTSHKICLFRNRCIERTRDILDKKNHLKMFFRGKSFNCNCLQSCDHIHYYYSKTASVAWPAGTFRIPNHTIEEIRNNFAVMNIYFSSTRYPKITKKLIYLFNDLLANTGGLLGLFVGFSLLSAVELFFYMFWLIWKSYLMNNKINNRFDKNNDSPIYPYIN</sequence>
<evidence type="ECO:0000313" key="15">
    <source>
        <dbReference type="RefSeq" id="XP_030746708.1"/>
    </source>
</evidence>
<keyword evidence="6 13" id="KW-1133">Transmembrane helix</keyword>
<dbReference type="PANTHER" id="PTHR11690">
    <property type="entry name" value="AMILORIDE-SENSITIVE SODIUM CHANNEL-RELATED"/>
    <property type="match status" value="1"/>
</dbReference>
<name>A0A6J2X760_SITOR</name>
<evidence type="ECO:0000256" key="5">
    <source>
        <dbReference type="ARBA" id="ARBA00022692"/>
    </source>
</evidence>
<dbReference type="PANTHER" id="PTHR11690:SF243">
    <property type="entry name" value="PICKPOCKET 12-RELATED"/>
    <property type="match status" value="1"/>
</dbReference>
<comment type="subcellular location">
    <subcellularLocation>
        <location evidence="1">Membrane</location>
        <topology evidence="1">Multi-pass membrane protein</topology>
    </subcellularLocation>
</comment>
<dbReference type="GO" id="GO:0015280">
    <property type="term" value="F:ligand-gated sodium channel activity"/>
    <property type="evidence" value="ECO:0007669"/>
    <property type="project" value="TreeGrafter"/>
</dbReference>
<evidence type="ECO:0000256" key="6">
    <source>
        <dbReference type="ARBA" id="ARBA00022989"/>
    </source>
</evidence>
<evidence type="ECO:0000256" key="9">
    <source>
        <dbReference type="ARBA" id="ARBA00023136"/>
    </source>
</evidence>
<dbReference type="KEGG" id="soy:115875403"/>
<dbReference type="Pfam" id="PF00858">
    <property type="entry name" value="ASC"/>
    <property type="match status" value="1"/>
</dbReference>
<accession>A0A6J2X760</accession>
<organism evidence="14 16">
    <name type="scientific">Sitophilus oryzae</name>
    <name type="common">Rice weevil</name>
    <name type="synonym">Curculio oryzae</name>
    <dbReference type="NCBI Taxonomy" id="7048"/>
    <lineage>
        <taxon>Eukaryota</taxon>
        <taxon>Metazoa</taxon>
        <taxon>Ecdysozoa</taxon>
        <taxon>Arthropoda</taxon>
        <taxon>Hexapoda</taxon>
        <taxon>Insecta</taxon>
        <taxon>Pterygota</taxon>
        <taxon>Neoptera</taxon>
        <taxon>Endopterygota</taxon>
        <taxon>Coleoptera</taxon>
        <taxon>Polyphaga</taxon>
        <taxon>Cucujiformia</taxon>
        <taxon>Curculionidae</taxon>
        <taxon>Dryophthorinae</taxon>
        <taxon>Sitophilus</taxon>
    </lineage>
</organism>
<feature type="transmembrane region" description="Helical" evidence="13">
    <location>
        <begin position="123"/>
        <end position="147"/>
    </location>
</feature>
<keyword evidence="10 12" id="KW-0739">Sodium transport</keyword>
<dbReference type="InterPro" id="IPR001873">
    <property type="entry name" value="ENaC"/>
</dbReference>
<evidence type="ECO:0000256" key="3">
    <source>
        <dbReference type="ARBA" id="ARBA00022448"/>
    </source>
</evidence>
<keyword evidence="5 12" id="KW-0812">Transmembrane</keyword>
<dbReference type="RefSeq" id="XP_030746708.1">
    <property type="nucleotide sequence ID" value="XM_030890848.1"/>
</dbReference>
<protein>
    <submittedName>
        <fullName evidence="15 16">Pickpocket protein 28-like</fullName>
    </submittedName>
</protein>
<reference evidence="15 16" key="1">
    <citation type="submission" date="2025-04" db="UniProtKB">
        <authorList>
            <consortium name="RefSeq"/>
        </authorList>
    </citation>
    <scope>IDENTIFICATION</scope>
    <source>
        <tissue evidence="15 16">Gonads</tissue>
    </source>
</reference>
<keyword evidence="4 12" id="KW-0894">Sodium channel</keyword>
<evidence type="ECO:0000256" key="1">
    <source>
        <dbReference type="ARBA" id="ARBA00004141"/>
    </source>
</evidence>
<evidence type="ECO:0000313" key="14">
    <source>
        <dbReference type="Proteomes" id="UP000504635"/>
    </source>
</evidence>
<proteinExistence type="inferred from homology"/>
<keyword evidence="14" id="KW-1185">Reference proteome</keyword>
<keyword evidence="11 12" id="KW-0407">Ion channel</keyword>
<evidence type="ECO:0000313" key="16">
    <source>
        <dbReference type="RefSeq" id="XP_030746709.1"/>
    </source>
</evidence>
<dbReference type="RefSeq" id="XP_030746709.1">
    <property type="nucleotide sequence ID" value="XM_030890849.1"/>
</dbReference>
<comment type="similarity">
    <text evidence="2 12">Belongs to the amiloride-sensitive sodium channel (TC 1.A.6) family.</text>
</comment>
<dbReference type="GO" id="GO:0005886">
    <property type="term" value="C:plasma membrane"/>
    <property type="evidence" value="ECO:0007669"/>
    <property type="project" value="TreeGrafter"/>
</dbReference>
<evidence type="ECO:0000256" key="2">
    <source>
        <dbReference type="ARBA" id="ARBA00007193"/>
    </source>
</evidence>
<evidence type="ECO:0000256" key="12">
    <source>
        <dbReference type="RuleBase" id="RU000679"/>
    </source>
</evidence>
<evidence type="ECO:0000256" key="8">
    <source>
        <dbReference type="ARBA" id="ARBA00023065"/>
    </source>
</evidence>
<dbReference type="Gene3D" id="1.10.287.770">
    <property type="entry name" value="YojJ-like"/>
    <property type="match status" value="1"/>
</dbReference>
<evidence type="ECO:0000256" key="4">
    <source>
        <dbReference type="ARBA" id="ARBA00022461"/>
    </source>
</evidence>
<keyword evidence="9 13" id="KW-0472">Membrane</keyword>
<dbReference type="Proteomes" id="UP000504635">
    <property type="component" value="Unplaced"/>
</dbReference>
<keyword evidence="3 12" id="KW-0813">Transport</keyword>
<evidence type="ECO:0000256" key="7">
    <source>
        <dbReference type="ARBA" id="ARBA00023053"/>
    </source>
</evidence>